<organism evidence="1">
    <name type="scientific">Sesamum angustifolium</name>
    <dbReference type="NCBI Taxonomy" id="2727405"/>
    <lineage>
        <taxon>Eukaryota</taxon>
        <taxon>Viridiplantae</taxon>
        <taxon>Streptophyta</taxon>
        <taxon>Embryophyta</taxon>
        <taxon>Tracheophyta</taxon>
        <taxon>Spermatophyta</taxon>
        <taxon>Magnoliopsida</taxon>
        <taxon>eudicotyledons</taxon>
        <taxon>Gunneridae</taxon>
        <taxon>Pentapetalae</taxon>
        <taxon>asterids</taxon>
        <taxon>lamiids</taxon>
        <taxon>Lamiales</taxon>
        <taxon>Pedaliaceae</taxon>
        <taxon>Sesamum</taxon>
    </lineage>
</organism>
<sequence length="88" mass="9754">MGCSHKIVATTLELDKKNFIKLVELSLEGSVKIEGDNTLEDTKTSILAGNSKSAIADRLGRLIKIHFIRDGYFEGSRTKKAREYAQAL</sequence>
<dbReference type="EMBL" id="JACGWK010000011">
    <property type="protein sequence ID" value="KAL0327833.1"/>
    <property type="molecule type" value="Genomic_DNA"/>
</dbReference>
<reference evidence="1" key="2">
    <citation type="journal article" date="2024" name="Plant">
        <title>Genomic evolution and insights into agronomic trait innovations of Sesamum species.</title>
        <authorList>
            <person name="Miao H."/>
            <person name="Wang L."/>
            <person name="Qu L."/>
            <person name="Liu H."/>
            <person name="Sun Y."/>
            <person name="Le M."/>
            <person name="Wang Q."/>
            <person name="Wei S."/>
            <person name="Zheng Y."/>
            <person name="Lin W."/>
            <person name="Duan Y."/>
            <person name="Cao H."/>
            <person name="Xiong S."/>
            <person name="Wang X."/>
            <person name="Wei L."/>
            <person name="Li C."/>
            <person name="Ma Q."/>
            <person name="Ju M."/>
            <person name="Zhao R."/>
            <person name="Li G."/>
            <person name="Mu C."/>
            <person name="Tian Q."/>
            <person name="Mei H."/>
            <person name="Zhang T."/>
            <person name="Gao T."/>
            <person name="Zhang H."/>
        </authorList>
    </citation>
    <scope>NUCLEOTIDE SEQUENCE</scope>
    <source>
        <strain evidence="1">G01</strain>
    </source>
</reference>
<reference evidence="1" key="1">
    <citation type="submission" date="2020-06" db="EMBL/GenBank/DDBJ databases">
        <authorList>
            <person name="Li T."/>
            <person name="Hu X."/>
            <person name="Zhang T."/>
            <person name="Song X."/>
            <person name="Zhang H."/>
            <person name="Dai N."/>
            <person name="Sheng W."/>
            <person name="Hou X."/>
            <person name="Wei L."/>
        </authorList>
    </citation>
    <scope>NUCLEOTIDE SEQUENCE</scope>
    <source>
        <strain evidence="1">G01</strain>
        <tissue evidence="1">Leaf</tissue>
    </source>
</reference>
<accession>A0AAW2MBN6</accession>
<evidence type="ECO:0000313" key="1">
    <source>
        <dbReference type="EMBL" id="KAL0327833.1"/>
    </source>
</evidence>
<name>A0AAW2MBN6_9LAMI</name>
<proteinExistence type="predicted"/>
<gene>
    <name evidence="1" type="ORF">Sangu_1861300</name>
</gene>
<comment type="caution">
    <text evidence="1">The sequence shown here is derived from an EMBL/GenBank/DDBJ whole genome shotgun (WGS) entry which is preliminary data.</text>
</comment>
<dbReference type="AlphaFoldDB" id="A0AAW2MBN6"/>
<protein>
    <submittedName>
        <fullName evidence="1">Uncharacterized protein</fullName>
    </submittedName>
</protein>